<sequence length="131" mass="15766">MRSPPHTGIPWYRNGIVLTLRKKPKMKEEEQGKEKEKHRVMSRATNARTRRVQTNQSYFTSRPKFSRFEPRSDARDTRARIPDVCFSRKSTRLRRRIEQEKQKPSGLFSARELVFDTVHMRTETLRRHNVR</sequence>
<dbReference type="HOGENOM" id="CLU_1926978_0_0_1"/>
<feature type="compositionally biased region" description="Basic and acidic residues" evidence="1">
    <location>
        <begin position="66"/>
        <end position="80"/>
    </location>
</feature>
<reference evidence="3" key="1">
    <citation type="submission" date="2008-07" db="EMBL/GenBank/DDBJ databases">
        <title>Annotation of Ajellomyces capsulatus strain H88.</title>
        <authorList>
            <person name="Champion M."/>
            <person name="Cuomo C."/>
            <person name="Ma L.-J."/>
            <person name="Henn M.R."/>
            <person name="Sil A."/>
            <person name="Goldman B."/>
            <person name="Young S.K."/>
            <person name="Kodira C.D."/>
            <person name="Zeng Q."/>
            <person name="Koehrsen M."/>
            <person name="Alvarado L."/>
            <person name="Berlin A."/>
            <person name="Borenstein D."/>
            <person name="Chen Z."/>
            <person name="Engels R."/>
            <person name="Freedman E."/>
            <person name="Gellesch M."/>
            <person name="Goldberg J."/>
            <person name="Griggs A."/>
            <person name="Gujja S."/>
            <person name="Heiman D."/>
            <person name="Hepburn T."/>
            <person name="Howarth C."/>
            <person name="Jen D."/>
            <person name="Larson L."/>
            <person name="Lewis B."/>
            <person name="Mehta T."/>
            <person name="Park D."/>
            <person name="Pearson M."/>
            <person name="Roberts A."/>
            <person name="Saif S."/>
            <person name="Shea T."/>
            <person name="Shenoy N."/>
            <person name="Sisk P."/>
            <person name="Stolte C."/>
            <person name="Sykes S."/>
            <person name="Walk T."/>
            <person name="White J."/>
            <person name="Yandava C."/>
            <person name="Klein B."/>
            <person name="McEwen J.G."/>
            <person name="Puccia R."/>
            <person name="Goldman G.H."/>
            <person name="Felipe M.S."/>
            <person name="Nino-Vega G."/>
            <person name="San-Blas G."/>
            <person name="Taylor J."/>
            <person name="Mendoza L."/>
            <person name="Galagan J."/>
            <person name="Nusbaum C."/>
            <person name="Birren B."/>
        </authorList>
    </citation>
    <scope>NUCLEOTIDE SEQUENCE [LARGE SCALE GENOMIC DNA]</scope>
    <source>
        <strain evidence="3">H88</strain>
    </source>
</reference>
<gene>
    <name evidence="2" type="ORF">HCEG_08738</name>
</gene>
<name>F0UUE6_AJEC8</name>
<dbReference type="Proteomes" id="UP000008142">
    <property type="component" value="Unassembled WGS sequence"/>
</dbReference>
<feature type="compositionally biased region" description="Basic and acidic residues" evidence="1">
    <location>
        <begin position="26"/>
        <end position="39"/>
    </location>
</feature>
<dbReference type="AlphaFoldDB" id="F0UUE6"/>
<evidence type="ECO:0000313" key="2">
    <source>
        <dbReference type="EMBL" id="EGC49523.1"/>
    </source>
</evidence>
<organism evidence="3">
    <name type="scientific">Ajellomyces capsulatus (strain H88)</name>
    <name type="common">Darling's disease fungus</name>
    <name type="synonym">Histoplasma capsulatum</name>
    <dbReference type="NCBI Taxonomy" id="544711"/>
    <lineage>
        <taxon>Eukaryota</taxon>
        <taxon>Fungi</taxon>
        <taxon>Dikarya</taxon>
        <taxon>Ascomycota</taxon>
        <taxon>Pezizomycotina</taxon>
        <taxon>Eurotiomycetes</taxon>
        <taxon>Eurotiomycetidae</taxon>
        <taxon>Onygenales</taxon>
        <taxon>Ajellomycetaceae</taxon>
        <taxon>Histoplasma</taxon>
    </lineage>
</organism>
<proteinExistence type="predicted"/>
<feature type="compositionally biased region" description="Polar residues" evidence="1">
    <location>
        <begin position="43"/>
        <end position="60"/>
    </location>
</feature>
<evidence type="ECO:0000313" key="3">
    <source>
        <dbReference type="Proteomes" id="UP000008142"/>
    </source>
</evidence>
<evidence type="ECO:0000256" key="1">
    <source>
        <dbReference type="SAM" id="MobiDB-lite"/>
    </source>
</evidence>
<feature type="region of interest" description="Disordered" evidence="1">
    <location>
        <begin position="23"/>
        <end position="80"/>
    </location>
</feature>
<protein>
    <submittedName>
        <fullName evidence="2">Predicted protein</fullName>
    </submittedName>
</protein>
<accession>F0UUE6</accession>
<dbReference type="EMBL" id="DS990643">
    <property type="protein sequence ID" value="EGC49523.1"/>
    <property type="molecule type" value="Genomic_DNA"/>
</dbReference>